<reference evidence="1 2" key="1">
    <citation type="journal article" date="2019" name="New Phytol.">
        <title>Comparative genomics reveals unique wood-decay strategies and fruiting body development in the Schizophyllaceae.</title>
        <authorList>
            <person name="Almasi E."/>
            <person name="Sahu N."/>
            <person name="Krizsan K."/>
            <person name="Balint B."/>
            <person name="Kovacs G.M."/>
            <person name="Kiss B."/>
            <person name="Cseklye J."/>
            <person name="Drula E."/>
            <person name="Henrissat B."/>
            <person name="Nagy I."/>
            <person name="Chovatia M."/>
            <person name="Adam C."/>
            <person name="LaButti K."/>
            <person name="Lipzen A."/>
            <person name="Riley R."/>
            <person name="Grigoriev I.V."/>
            <person name="Nagy L.G."/>
        </authorList>
    </citation>
    <scope>NUCLEOTIDE SEQUENCE [LARGE SCALE GENOMIC DNA]</scope>
    <source>
        <strain evidence="1 2">NL-1724</strain>
    </source>
</reference>
<evidence type="ECO:0000313" key="1">
    <source>
        <dbReference type="EMBL" id="TRM59668.1"/>
    </source>
</evidence>
<gene>
    <name evidence="1" type="ORF">BD626DRAFT_147226</name>
</gene>
<dbReference type="Proteomes" id="UP000320762">
    <property type="component" value="Unassembled WGS sequence"/>
</dbReference>
<proteinExistence type="predicted"/>
<organism evidence="1 2">
    <name type="scientific">Schizophyllum amplum</name>
    <dbReference type="NCBI Taxonomy" id="97359"/>
    <lineage>
        <taxon>Eukaryota</taxon>
        <taxon>Fungi</taxon>
        <taxon>Dikarya</taxon>
        <taxon>Basidiomycota</taxon>
        <taxon>Agaricomycotina</taxon>
        <taxon>Agaricomycetes</taxon>
        <taxon>Agaricomycetidae</taxon>
        <taxon>Agaricales</taxon>
        <taxon>Schizophyllaceae</taxon>
        <taxon>Schizophyllum</taxon>
    </lineage>
</organism>
<evidence type="ECO:0000313" key="2">
    <source>
        <dbReference type="Proteomes" id="UP000320762"/>
    </source>
</evidence>
<keyword evidence="2" id="KW-1185">Reference proteome</keyword>
<dbReference type="AlphaFoldDB" id="A0A550C4F5"/>
<sequence>MPPSAKNLQDGERVIRRAVQALPRTLQALPRTARKLVAGIHIIRLLKRLVASRRRQGPTKRALLIGVRYGTWEPNRQLQNTPLGRKAHAEAADR</sequence>
<dbReference type="EMBL" id="VDMD01000026">
    <property type="protein sequence ID" value="TRM59668.1"/>
    <property type="molecule type" value="Genomic_DNA"/>
</dbReference>
<protein>
    <submittedName>
        <fullName evidence="1">Uncharacterized protein</fullName>
    </submittedName>
</protein>
<accession>A0A550C4F5</accession>
<comment type="caution">
    <text evidence="1">The sequence shown here is derived from an EMBL/GenBank/DDBJ whole genome shotgun (WGS) entry which is preliminary data.</text>
</comment>
<name>A0A550C4F5_9AGAR</name>